<keyword evidence="1" id="KW-0812">Transmembrane</keyword>
<name>A0A226WY90_CABSO</name>
<evidence type="ECO:0000313" key="2">
    <source>
        <dbReference type="EMBL" id="OXC76142.1"/>
    </source>
</evidence>
<dbReference type="EMBL" id="MTHB01000139">
    <property type="protein sequence ID" value="OXC76142.1"/>
    <property type="molecule type" value="Genomic_DNA"/>
</dbReference>
<dbReference type="AlphaFoldDB" id="A0A226WY90"/>
<protein>
    <submittedName>
        <fullName evidence="2">Uncharacterized protein</fullName>
    </submittedName>
</protein>
<accession>A0A226WY90</accession>
<gene>
    <name evidence="2" type="ORF">BSU04_23230</name>
</gene>
<dbReference type="Proteomes" id="UP000214720">
    <property type="component" value="Unassembled WGS sequence"/>
</dbReference>
<sequence>MNRATQTTRLLGRRFGHSITAALLHVLPPNLSSWKLALYVIVFLLPGGSFVVLGAAWFENRRTRKPADPAPVKTPLLCRPKHCDA</sequence>
<dbReference type="RefSeq" id="WP_089162627.1">
    <property type="nucleotide sequence ID" value="NZ_MTHB01000139.1"/>
</dbReference>
<reference evidence="3" key="1">
    <citation type="submission" date="2017-01" db="EMBL/GenBank/DDBJ databases">
        <title>Genome Analysis of Deinococcus marmoris KOPRI26562.</title>
        <authorList>
            <person name="Kim J.H."/>
            <person name="Oh H.-M."/>
        </authorList>
    </citation>
    <scope>NUCLEOTIDE SEQUENCE [LARGE SCALE GENOMIC DNA]</scope>
    <source>
        <strain evidence="3">PAMC 26633</strain>
    </source>
</reference>
<proteinExistence type="predicted"/>
<keyword evidence="1" id="KW-0472">Membrane</keyword>
<keyword evidence="1" id="KW-1133">Transmembrane helix</keyword>
<evidence type="ECO:0000313" key="3">
    <source>
        <dbReference type="Proteomes" id="UP000214720"/>
    </source>
</evidence>
<evidence type="ECO:0000256" key="1">
    <source>
        <dbReference type="SAM" id="Phobius"/>
    </source>
</evidence>
<comment type="caution">
    <text evidence="2">The sequence shown here is derived from an EMBL/GenBank/DDBJ whole genome shotgun (WGS) entry which is preliminary data.</text>
</comment>
<organism evidence="2 3">
    <name type="scientific">Caballeronia sordidicola</name>
    <name type="common">Burkholderia sordidicola</name>
    <dbReference type="NCBI Taxonomy" id="196367"/>
    <lineage>
        <taxon>Bacteria</taxon>
        <taxon>Pseudomonadati</taxon>
        <taxon>Pseudomonadota</taxon>
        <taxon>Betaproteobacteria</taxon>
        <taxon>Burkholderiales</taxon>
        <taxon>Burkholderiaceae</taxon>
        <taxon>Caballeronia</taxon>
    </lineage>
</organism>
<feature type="transmembrane region" description="Helical" evidence="1">
    <location>
        <begin position="36"/>
        <end position="58"/>
    </location>
</feature>
<dbReference type="OrthoDB" id="9026404at2"/>